<dbReference type="Gene3D" id="3.30.460.10">
    <property type="entry name" value="Beta Polymerase, domain 2"/>
    <property type="match status" value="1"/>
</dbReference>
<dbReference type="InterPro" id="IPR012676">
    <property type="entry name" value="TGS-like"/>
</dbReference>
<evidence type="ECO:0000313" key="6">
    <source>
        <dbReference type="EMBL" id="AEE13851.1"/>
    </source>
</evidence>
<dbReference type="CDD" id="cd01668">
    <property type="entry name" value="TGS_RSH"/>
    <property type="match status" value="1"/>
</dbReference>
<dbReference type="EC" id="2.7.6.5" evidence="6"/>
<gene>
    <name evidence="6" type="ORF">Thena_0202</name>
</gene>
<dbReference type="InterPro" id="IPR007685">
    <property type="entry name" value="RelA_SpoT"/>
</dbReference>
<comment type="similarity">
    <text evidence="2">Belongs to the relA/spoT family.</text>
</comment>
<dbReference type="Proteomes" id="UP000011765">
    <property type="component" value="Chromosome"/>
</dbReference>
<dbReference type="InterPro" id="IPR043519">
    <property type="entry name" value="NT_sf"/>
</dbReference>
<keyword evidence="6" id="KW-0808">Transferase</keyword>
<dbReference type="SMART" id="SM00471">
    <property type="entry name" value="HDc"/>
    <property type="match status" value="1"/>
</dbReference>
<dbReference type="RefSeq" id="WP_013755581.1">
    <property type="nucleotide sequence ID" value="NC_015499.1"/>
</dbReference>
<reference evidence="6 7" key="1">
    <citation type="submission" date="2011-04" db="EMBL/GenBank/DDBJ databases">
        <title>The complete genome of Thermodesulfobium narugense DSM 14796.</title>
        <authorList>
            <consortium name="US DOE Joint Genome Institute (JGI-PGF)"/>
            <person name="Lucas S."/>
            <person name="Han J."/>
            <person name="Lapidus A."/>
            <person name="Bruce D."/>
            <person name="Goodwin L."/>
            <person name="Pitluck S."/>
            <person name="Peters L."/>
            <person name="Kyrpides N."/>
            <person name="Mavromatis K."/>
            <person name="Pagani I."/>
            <person name="Ivanova N."/>
            <person name="Ovchinnikova G."/>
            <person name="Zhang X."/>
            <person name="Saunders L."/>
            <person name="Detter J.C."/>
            <person name="Tapia R."/>
            <person name="Han C."/>
            <person name="Land M."/>
            <person name="Hauser L."/>
            <person name="Markowitz V."/>
            <person name="Cheng J.-F."/>
            <person name="Hugenholtz P."/>
            <person name="Woyke T."/>
            <person name="Wu D."/>
            <person name="Spring S."/>
            <person name="Schroeder M."/>
            <person name="Brambilla E."/>
            <person name="Klenk H.-P."/>
            <person name="Eisen J.A."/>
        </authorList>
    </citation>
    <scope>NUCLEOTIDE SEQUENCE [LARGE SCALE GENOMIC DNA]</scope>
    <source>
        <strain evidence="6 7">DSM 14796</strain>
    </source>
</reference>
<proteinExistence type="inferred from homology"/>
<dbReference type="PANTHER" id="PTHR21262:SF31">
    <property type="entry name" value="GTP PYROPHOSPHOKINASE"/>
    <property type="match status" value="1"/>
</dbReference>
<dbReference type="PROSITE" id="PS51880">
    <property type="entry name" value="TGS"/>
    <property type="match status" value="1"/>
</dbReference>
<evidence type="ECO:0000259" key="5">
    <source>
        <dbReference type="PROSITE" id="PS51880"/>
    </source>
</evidence>
<comment type="function">
    <text evidence="2">In eubacteria ppGpp (guanosine 3'-diphosphate 5'-diphosphate) is a mediator of the stringent response that coordinates a variety of cellular activities in response to changes in nutritional abundance.</text>
</comment>
<dbReference type="InterPro" id="IPR004095">
    <property type="entry name" value="TGS"/>
</dbReference>
<dbReference type="GO" id="GO:0015970">
    <property type="term" value="P:guanosine tetraphosphate biosynthetic process"/>
    <property type="evidence" value="ECO:0007669"/>
    <property type="project" value="UniProtKB-UniPathway"/>
</dbReference>
<protein>
    <submittedName>
        <fullName evidence="6">(P)ppGpp synthetase I, SpoT/RelA</fullName>
        <ecNumber evidence="6">2.7.6.5</ecNumber>
    </submittedName>
</protein>
<dbReference type="InterPro" id="IPR004811">
    <property type="entry name" value="RelA/Spo_fam"/>
</dbReference>
<dbReference type="GO" id="GO:0005886">
    <property type="term" value="C:plasma membrane"/>
    <property type="evidence" value="ECO:0007669"/>
    <property type="project" value="TreeGrafter"/>
</dbReference>
<dbReference type="FunFam" id="1.10.3210.10:FF:000001">
    <property type="entry name" value="GTP pyrophosphokinase RelA"/>
    <property type="match status" value="1"/>
</dbReference>
<dbReference type="eggNOG" id="COG0317">
    <property type="taxonomic scope" value="Bacteria"/>
</dbReference>
<dbReference type="CDD" id="cd05399">
    <property type="entry name" value="NT_Rel-Spo_like"/>
    <property type="match status" value="1"/>
</dbReference>
<dbReference type="Pfam" id="PF04607">
    <property type="entry name" value="RelA_SpoT"/>
    <property type="match status" value="1"/>
</dbReference>
<dbReference type="Pfam" id="PF13328">
    <property type="entry name" value="HD_4"/>
    <property type="match status" value="1"/>
</dbReference>
<dbReference type="HOGENOM" id="CLU_012300_3_0_9"/>
<evidence type="ECO:0000259" key="3">
    <source>
        <dbReference type="PROSITE" id="PS51671"/>
    </source>
</evidence>
<dbReference type="PANTHER" id="PTHR21262">
    <property type="entry name" value="GUANOSINE-3',5'-BIS DIPHOSPHATE 3'-PYROPHOSPHOHYDROLASE"/>
    <property type="match status" value="1"/>
</dbReference>
<dbReference type="AlphaFoldDB" id="M1E4Y8"/>
<evidence type="ECO:0000259" key="4">
    <source>
        <dbReference type="PROSITE" id="PS51831"/>
    </source>
</evidence>
<dbReference type="FunFam" id="3.10.20.30:FF:000002">
    <property type="entry name" value="GTP pyrophosphokinase (RelA/SpoT)"/>
    <property type="match status" value="1"/>
</dbReference>
<dbReference type="SUPFAM" id="SSF109604">
    <property type="entry name" value="HD-domain/PDEase-like"/>
    <property type="match status" value="1"/>
</dbReference>
<dbReference type="PROSITE" id="PS51671">
    <property type="entry name" value="ACT"/>
    <property type="match status" value="1"/>
</dbReference>
<dbReference type="Pfam" id="PF13291">
    <property type="entry name" value="ACT_4"/>
    <property type="match status" value="1"/>
</dbReference>
<dbReference type="STRING" id="747365.Thena_0202"/>
<dbReference type="Gene3D" id="3.10.20.30">
    <property type="match status" value="1"/>
</dbReference>
<name>M1E4Y8_9BACT</name>
<dbReference type="InterPro" id="IPR002912">
    <property type="entry name" value="ACT_dom"/>
</dbReference>
<feature type="domain" description="HD" evidence="4">
    <location>
        <begin position="95"/>
        <end position="194"/>
    </location>
</feature>
<dbReference type="PROSITE" id="PS51831">
    <property type="entry name" value="HD"/>
    <property type="match status" value="1"/>
</dbReference>
<dbReference type="Gene3D" id="3.30.70.260">
    <property type="match status" value="1"/>
</dbReference>
<dbReference type="OrthoDB" id="9805041at2"/>
<dbReference type="KEGG" id="tnr:Thena_0202"/>
<dbReference type="CDD" id="cd00077">
    <property type="entry name" value="HDc"/>
    <property type="match status" value="1"/>
</dbReference>
<dbReference type="GO" id="GO:0008728">
    <property type="term" value="F:GTP diphosphokinase activity"/>
    <property type="evidence" value="ECO:0007669"/>
    <property type="project" value="UniProtKB-EC"/>
</dbReference>
<dbReference type="InterPro" id="IPR006674">
    <property type="entry name" value="HD_domain"/>
</dbReference>
<evidence type="ECO:0000256" key="1">
    <source>
        <dbReference type="ARBA" id="ARBA00025704"/>
    </source>
</evidence>
<dbReference type="Gene3D" id="1.10.3210.10">
    <property type="entry name" value="Hypothetical protein af1432"/>
    <property type="match status" value="1"/>
</dbReference>
<dbReference type="SUPFAM" id="SSF55021">
    <property type="entry name" value="ACT-like"/>
    <property type="match status" value="1"/>
</dbReference>
<keyword evidence="7" id="KW-1185">Reference proteome</keyword>
<feature type="domain" description="ACT" evidence="3">
    <location>
        <begin position="702"/>
        <end position="777"/>
    </location>
</feature>
<evidence type="ECO:0000256" key="2">
    <source>
        <dbReference type="RuleBase" id="RU003847"/>
    </source>
</evidence>
<accession>M1E4Y8</accession>
<feature type="domain" description="TGS" evidence="5">
    <location>
        <begin position="443"/>
        <end position="506"/>
    </location>
</feature>
<dbReference type="InterPro" id="IPR045865">
    <property type="entry name" value="ACT-like_dom_sf"/>
</dbReference>
<dbReference type="SUPFAM" id="SSF81301">
    <property type="entry name" value="Nucleotidyltransferase"/>
    <property type="match status" value="1"/>
</dbReference>
<dbReference type="InterPro" id="IPR012675">
    <property type="entry name" value="Beta-grasp_dom_sf"/>
</dbReference>
<dbReference type="Pfam" id="PF02824">
    <property type="entry name" value="TGS"/>
    <property type="match status" value="1"/>
</dbReference>
<dbReference type="InterPro" id="IPR033655">
    <property type="entry name" value="TGS_RelA/SpoT"/>
</dbReference>
<dbReference type="InterPro" id="IPR003607">
    <property type="entry name" value="HD/PDEase_dom"/>
</dbReference>
<organism evidence="6 7">
    <name type="scientific">Thermodesulfobium narugense DSM 14796</name>
    <dbReference type="NCBI Taxonomy" id="747365"/>
    <lineage>
        <taxon>Bacteria</taxon>
        <taxon>Pseudomonadati</taxon>
        <taxon>Thermodesulfobiota</taxon>
        <taxon>Thermodesulfobiia</taxon>
        <taxon>Thermodesulfobiales</taxon>
        <taxon>Thermodesulfobiaceae</taxon>
        <taxon>Thermodesulfobium</taxon>
    </lineage>
</organism>
<sequence length="779" mass="88766">MSINQEKKLDTLKNPSDEKESLNNLSGDLAVGNCGSDTEILSENGLSLEGLFSNFPALKGLLDGFDESEREFLLRCFTFACARHGDQRRLSGEPYIYHPLSVALILKDVGMDYRCLGAALLHDVLEDTQTTPEEIKTNFGEDILILVDGVTKLGKLRFKSPRERQAESFRKMFVAMAKDIRVVVIKLADRLHNMRTLEILASEKKEHIANETLKIFAPLAHRLGMWAIKSELEDLALYYLDRDMFNHILMYMEANINNHVNFLSKIEGILQESFQKELNCNFKIKRRKKHIYSVYQKLKRTNKNIDDIYDIFGLRIIIGEDVEGEDPYISSCYHVLGIIHSLFPPIPGRFKDFIAAPKPNNYQSLHTTVLGPGGVRVEIQIRTARMDRIAEVGVAAHWLYKERKTSSIRDINELKLIWLRQLLEWQSDIKGAEFMDMVESSFNEEEIFVFTPQGDILDLEADSTPIDFAYRIHTEVGNKCIGAKVNSKMVALNTPLQTGDVVEIVTSKNAKPHLSWLNFVKTSLARQRIKSYFKKEHKNEAVLEGRQKILKELSRLNIVIEENQRQNLILEVAKKFNFTSTDDLLAAVGFEDISAHSVVNKIKDMIVKPEETLPAFKAKEVTKKKDDVIKIGDIGGLEVTFAKCCGPVPGDKIKGYVSRGRGLIVHRENCPNLLKQIAREGNDRIVDLNWNNQLKAESYESYMIVEGTDRVGFMKDVLIRVASLNVNVVKASVNTNKAKKKVYMILEVQLKDNLERDRLIKELREVPDVIDVRQRGEIS</sequence>
<dbReference type="SUPFAM" id="SSF81271">
    <property type="entry name" value="TGS-like"/>
    <property type="match status" value="1"/>
</dbReference>
<comment type="pathway">
    <text evidence="1">Purine metabolism.</text>
</comment>
<dbReference type="SMART" id="SM00954">
    <property type="entry name" value="RelA_SpoT"/>
    <property type="match status" value="1"/>
</dbReference>
<dbReference type="EMBL" id="CP002690">
    <property type="protein sequence ID" value="AEE13851.1"/>
    <property type="molecule type" value="Genomic_DNA"/>
</dbReference>
<evidence type="ECO:0000313" key="7">
    <source>
        <dbReference type="Proteomes" id="UP000011765"/>
    </source>
</evidence>
<dbReference type="UniPathway" id="UPA00908">
    <property type="reaction ID" value="UER00884"/>
</dbReference>
<dbReference type="NCBIfam" id="TIGR00691">
    <property type="entry name" value="spoT_relA"/>
    <property type="match status" value="1"/>
</dbReference>